<dbReference type="PROSITE" id="PS50975">
    <property type="entry name" value="ATP_GRASP"/>
    <property type="match status" value="1"/>
</dbReference>
<sequence length="645" mass="66465">MGVGGRTELATDPAGQGSKDSVDDGTAAAPLRILSHWPMAAGNKLGVRPGIAVAIEIAPGFVCDPEAVPRLLSALAPDLEDEFRLARIEGPAAPLPRAFAGLLVALLAEGRDLAARVGRLHMEAGLRWYVLVEDGISTRAGSVIGLAAALFGQAIAGGTASPDQVRRLAALCGSATDRLLHGERAMLAVAIEARCPGWRGGRHGGTIGAMGEGREGVRLRHTSTMRMTSLGADMAERKDRTQIRLARAGLPVPRQVRVADAAAACAAALEIGYPVVVKPVDASNARGVSTGLSTPEAVTAAFGLARGHSSSIVVESQLPGEAFRLLVIGGKLVATVLSAPARLVGDGVRTLGELVEAANRIPARQRPRPIQRRIEWTAEILDYLGQRGMGPETVPDAGAIVALHWSGHGGRGGSAIAVTGPVHPDNRRAACQAAEVIGVDVCGIDMVLPDIARSWRETGGGICEVNRAPGMRYHIVADGPDTPVLGRYVDYLLARPGQPDRAMPRTIPILVFVGGDELEQPALACARRLESGGLAVGIATAGSYAAAGLPLADPGIGSPLRLARLVDDPAVAAVVAVVPAAALLADGLGHGRVDLAIFADARPPPAVASLLGRLGAAILSVADLADGRIVADLLARHPAGERYGR</sequence>
<protein>
    <submittedName>
        <fullName evidence="4">D-alanine-D-alanine ligase-like ATP-grasp enzyme</fullName>
    </submittedName>
</protein>
<dbReference type="Proteomes" id="UP000278222">
    <property type="component" value="Unassembled WGS sequence"/>
</dbReference>
<dbReference type="Gene3D" id="3.30.1490.20">
    <property type="entry name" value="ATP-grasp fold, A domain"/>
    <property type="match status" value="1"/>
</dbReference>
<feature type="region of interest" description="Disordered" evidence="2">
    <location>
        <begin position="1"/>
        <end position="24"/>
    </location>
</feature>
<evidence type="ECO:0000313" key="4">
    <source>
        <dbReference type="EMBL" id="ROQ00126.1"/>
    </source>
</evidence>
<dbReference type="GO" id="GO:0009432">
    <property type="term" value="P:SOS response"/>
    <property type="evidence" value="ECO:0007669"/>
    <property type="project" value="TreeGrafter"/>
</dbReference>
<dbReference type="InterPro" id="IPR013815">
    <property type="entry name" value="ATP_grasp_subdomain_1"/>
</dbReference>
<dbReference type="InterPro" id="IPR011761">
    <property type="entry name" value="ATP-grasp"/>
</dbReference>
<reference evidence="4 5" key="1">
    <citation type="submission" date="2018-11" db="EMBL/GenBank/DDBJ databases">
        <title>Genomic Encyclopedia of Type Strains, Phase IV (KMG-IV): sequencing the most valuable type-strain genomes for metagenomic binning, comparative biology and taxonomic classification.</title>
        <authorList>
            <person name="Goeker M."/>
        </authorList>
    </citation>
    <scope>NUCLEOTIDE SEQUENCE [LARGE SCALE GENOMIC DNA]</scope>
    <source>
        <strain evidence="4 5">DSM 5900</strain>
    </source>
</reference>
<accession>A0A3N1MG07</accession>
<dbReference type="GO" id="GO:0005524">
    <property type="term" value="F:ATP binding"/>
    <property type="evidence" value="ECO:0007669"/>
    <property type="project" value="UniProtKB-UniRule"/>
</dbReference>
<evidence type="ECO:0000259" key="3">
    <source>
        <dbReference type="PROSITE" id="PS50975"/>
    </source>
</evidence>
<dbReference type="Gene3D" id="3.30.470.20">
    <property type="entry name" value="ATP-grasp fold, B domain"/>
    <property type="match status" value="1"/>
</dbReference>
<proteinExistence type="predicted"/>
<keyword evidence="1" id="KW-0547">Nucleotide-binding</keyword>
<organism evidence="4 5">
    <name type="scientific">Stella humosa</name>
    <dbReference type="NCBI Taxonomy" id="94"/>
    <lineage>
        <taxon>Bacteria</taxon>
        <taxon>Pseudomonadati</taxon>
        <taxon>Pseudomonadota</taxon>
        <taxon>Alphaproteobacteria</taxon>
        <taxon>Rhodospirillales</taxon>
        <taxon>Stellaceae</taxon>
        <taxon>Stella</taxon>
    </lineage>
</organism>
<dbReference type="GO" id="GO:0018169">
    <property type="term" value="F:ribosomal S6-glutamic acid ligase activity"/>
    <property type="evidence" value="ECO:0007669"/>
    <property type="project" value="TreeGrafter"/>
</dbReference>
<keyword evidence="4" id="KW-0436">Ligase</keyword>
<evidence type="ECO:0000256" key="2">
    <source>
        <dbReference type="SAM" id="MobiDB-lite"/>
    </source>
</evidence>
<comment type="caution">
    <text evidence="4">The sequence shown here is derived from an EMBL/GenBank/DDBJ whole genome shotgun (WGS) entry which is preliminary data.</text>
</comment>
<dbReference type="PANTHER" id="PTHR21621:SF0">
    <property type="entry name" value="BETA-CITRYLGLUTAMATE SYNTHASE B-RELATED"/>
    <property type="match status" value="1"/>
</dbReference>
<feature type="domain" description="ATP-grasp" evidence="3">
    <location>
        <begin position="242"/>
        <end position="493"/>
    </location>
</feature>
<dbReference type="GO" id="GO:0005737">
    <property type="term" value="C:cytoplasm"/>
    <property type="evidence" value="ECO:0007669"/>
    <property type="project" value="TreeGrafter"/>
</dbReference>
<dbReference type="SUPFAM" id="SSF56059">
    <property type="entry name" value="Glutathione synthetase ATP-binding domain-like"/>
    <property type="match status" value="1"/>
</dbReference>
<dbReference type="GO" id="GO:0046872">
    <property type="term" value="F:metal ion binding"/>
    <property type="evidence" value="ECO:0007669"/>
    <property type="project" value="InterPro"/>
</dbReference>
<dbReference type="AlphaFoldDB" id="A0A3N1MG07"/>
<dbReference type="PANTHER" id="PTHR21621">
    <property type="entry name" value="RIBOSOMAL PROTEIN S6 MODIFICATION PROTEIN"/>
    <property type="match status" value="1"/>
</dbReference>
<keyword evidence="5" id="KW-1185">Reference proteome</keyword>
<evidence type="ECO:0000313" key="5">
    <source>
        <dbReference type="Proteomes" id="UP000278222"/>
    </source>
</evidence>
<dbReference type="EMBL" id="RJKX01000013">
    <property type="protein sequence ID" value="ROQ00126.1"/>
    <property type="molecule type" value="Genomic_DNA"/>
</dbReference>
<gene>
    <name evidence="4" type="ORF">EDC65_1922</name>
</gene>
<keyword evidence="1" id="KW-0067">ATP-binding</keyword>
<name>A0A3N1MG07_9PROT</name>
<evidence type="ECO:0000256" key="1">
    <source>
        <dbReference type="PROSITE-ProRule" id="PRU00409"/>
    </source>
</evidence>